<feature type="transmembrane region" description="Helical" evidence="5">
    <location>
        <begin position="431"/>
        <end position="453"/>
    </location>
</feature>
<feature type="transmembrane region" description="Helical" evidence="5">
    <location>
        <begin position="130"/>
        <end position="149"/>
    </location>
</feature>
<dbReference type="RefSeq" id="WP_067600046.1">
    <property type="nucleotide sequence ID" value="NZ_CP015963.1"/>
</dbReference>
<comment type="subcellular location">
    <subcellularLocation>
        <location evidence="6">Cell inner membrane</location>
        <topology evidence="6">Multi-pass membrane protein</topology>
    </subcellularLocation>
    <subcellularLocation>
        <location evidence="1 5">Cell membrane</location>
        <topology evidence="1 5">Multi-pass membrane protein</topology>
    </subcellularLocation>
</comment>
<evidence type="ECO:0000256" key="2">
    <source>
        <dbReference type="ARBA" id="ARBA00022692"/>
    </source>
</evidence>
<comment type="similarity">
    <text evidence="6">Belongs to the binding-protein-dependent transport system permease family. CysTW subfamily.</text>
</comment>
<feature type="transmembrane region" description="Helical" evidence="5">
    <location>
        <begin position="164"/>
        <end position="185"/>
    </location>
</feature>
<dbReference type="PANTHER" id="PTHR42727:SF1">
    <property type="entry name" value="PHOSPHATE TRANSPORT SYSTEM PERMEASE"/>
    <property type="match status" value="1"/>
</dbReference>
<feature type="transmembrane region" description="Helical" evidence="5">
    <location>
        <begin position="361"/>
        <end position="382"/>
    </location>
</feature>
<name>A0A562UWE4_9SPHN</name>
<feature type="transmembrane region" description="Helical" evidence="5">
    <location>
        <begin position="313"/>
        <end position="340"/>
    </location>
</feature>
<keyword evidence="2 5" id="KW-0812">Transmembrane</keyword>
<dbReference type="SUPFAM" id="SSF161098">
    <property type="entry name" value="MetI-like"/>
    <property type="match status" value="1"/>
</dbReference>
<dbReference type="NCBIfam" id="TIGR02138">
    <property type="entry name" value="phosphate_pstC"/>
    <property type="match status" value="1"/>
</dbReference>
<evidence type="ECO:0000313" key="8">
    <source>
        <dbReference type="EMBL" id="TWJ09923.1"/>
    </source>
</evidence>
<accession>A0A562UWE4</accession>
<comment type="caution">
    <text evidence="8">The sequence shown here is derived from an EMBL/GenBank/DDBJ whole genome shotgun (WGS) entry which is preliminary data.</text>
</comment>
<dbReference type="CDD" id="cd06261">
    <property type="entry name" value="TM_PBP2"/>
    <property type="match status" value="1"/>
</dbReference>
<feature type="transmembrane region" description="Helical" evidence="5">
    <location>
        <begin position="230"/>
        <end position="251"/>
    </location>
</feature>
<dbReference type="Gene3D" id="1.10.3720.10">
    <property type="entry name" value="MetI-like"/>
    <property type="match status" value="1"/>
</dbReference>
<dbReference type="GO" id="GO:0006817">
    <property type="term" value="P:phosphate ion transport"/>
    <property type="evidence" value="ECO:0007669"/>
    <property type="project" value="UniProtKB-KW"/>
</dbReference>
<evidence type="ECO:0000256" key="5">
    <source>
        <dbReference type="RuleBase" id="RU363032"/>
    </source>
</evidence>
<evidence type="ECO:0000313" key="9">
    <source>
        <dbReference type="Proteomes" id="UP000320547"/>
    </source>
</evidence>
<protein>
    <recommendedName>
        <fullName evidence="6">Phosphate transport system permease protein</fullName>
    </recommendedName>
</protein>
<gene>
    <name evidence="8" type="ORF">JN10_1577</name>
</gene>
<dbReference type="OrthoDB" id="9785113at2"/>
<comment type="function">
    <text evidence="6">Part of the binding-protein-dependent transport system for phosphate; probably responsible for the translocation of the substrate across the membrane.</text>
</comment>
<dbReference type="Pfam" id="PF12501">
    <property type="entry name" value="DUF3708"/>
    <property type="match status" value="1"/>
</dbReference>
<feature type="transmembrane region" description="Helical" evidence="5">
    <location>
        <begin position="46"/>
        <end position="66"/>
    </location>
</feature>
<dbReference type="InterPro" id="IPR022182">
    <property type="entry name" value="PstC_N"/>
</dbReference>
<dbReference type="InterPro" id="IPR011864">
    <property type="entry name" value="Phosphate_PstC"/>
</dbReference>
<keyword evidence="6" id="KW-0997">Cell inner membrane</keyword>
<dbReference type="PANTHER" id="PTHR42727">
    <property type="entry name" value="PHOSPHATE TRANSPORT SYSTEM PERMEASE PROTEIN"/>
    <property type="match status" value="1"/>
</dbReference>
<dbReference type="STRING" id="476157.GCA_001663155_01779"/>
<keyword evidence="6" id="KW-0592">Phosphate transport</keyword>
<keyword evidence="6" id="KW-1003">Cell membrane</keyword>
<dbReference type="PROSITE" id="PS50928">
    <property type="entry name" value="ABC_TM1"/>
    <property type="match status" value="1"/>
</dbReference>
<evidence type="ECO:0000259" key="7">
    <source>
        <dbReference type="PROSITE" id="PS50928"/>
    </source>
</evidence>
<dbReference type="GO" id="GO:0005315">
    <property type="term" value="F:phosphate transmembrane transporter activity"/>
    <property type="evidence" value="ECO:0007669"/>
    <property type="project" value="InterPro"/>
</dbReference>
<keyword evidence="4 5" id="KW-0472">Membrane</keyword>
<proteinExistence type="inferred from homology"/>
<keyword evidence="5" id="KW-0813">Transport</keyword>
<evidence type="ECO:0000256" key="6">
    <source>
        <dbReference type="RuleBase" id="RU363054"/>
    </source>
</evidence>
<keyword evidence="9" id="KW-1185">Reference proteome</keyword>
<dbReference type="GO" id="GO:0005886">
    <property type="term" value="C:plasma membrane"/>
    <property type="evidence" value="ECO:0007669"/>
    <property type="project" value="UniProtKB-SubCell"/>
</dbReference>
<dbReference type="InterPro" id="IPR000515">
    <property type="entry name" value="MetI-like"/>
</dbReference>
<keyword evidence="3 5" id="KW-1133">Transmembrane helix</keyword>
<feature type="transmembrane region" description="Helical" evidence="5">
    <location>
        <begin position="272"/>
        <end position="293"/>
    </location>
</feature>
<dbReference type="Proteomes" id="UP000320547">
    <property type="component" value="Unassembled WGS sequence"/>
</dbReference>
<organism evidence="8 9">
    <name type="scientific">Altererythrobacter ishigakiensis</name>
    <dbReference type="NCBI Taxonomy" id="476157"/>
    <lineage>
        <taxon>Bacteria</taxon>
        <taxon>Pseudomonadati</taxon>
        <taxon>Pseudomonadota</taxon>
        <taxon>Alphaproteobacteria</taxon>
        <taxon>Sphingomonadales</taxon>
        <taxon>Erythrobacteraceae</taxon>
        <taxon>Altererythrobacter</taxon>
    </lineage>
</organism>
<reference evidence="8 9" key="1">
    <citation type="submission" date="2019-07" db="EMBL/GenBank/DDBJ databases">
        <title>Genomic Encyclopedia of Archaeal and Bacterial Type Strains, Phase II (KMG-II): from individual species to whole genera.</title>
        <authorList>
            <person name="Goeker M."/>
        </authorList>
    </citation>
    <scope>NUCLEOTIDE SEQUENCE [LARGE SCALE GENOMIC DNA]</scope>
    <source>
        <strain evidence="8 9">ATCC BAA-2084</strain>
    </source>
</reference>
<evidence type="ECO:0000256" key="3">
    <source>
        <dbReference type="ARBA" id="ARBA00022989"/>
    </source>
</evidence>
<feature type="domain" description="ABC transmembrane type-1" evidence="7">
    <location>
        <begin position="232"/>
        <end position="449"/>
    </location>
</feature>
<dbReference type="InterPro" id="IPR035906">
    <property type="entry name" value="MetI-like_sf"/>
</dbReference>
<sequence>MTPITLLLIGLGLALAGWLAARAKAWSLQSSDSVVRLTSRPNYHGWYVALWIIVPMLAFIGLWSFIEPQLVLQAVLSTPAAQTLPEFGFERESILAEARAVATGQANAVFNPSAEPLIEPFRDALQRYQLIGVAVASAIALLSGIRAFLKIKPDFSARTKVERSVMALLLLASLVAILTTFGIFASLVFETIRFFGMVNPIDFLFGTFWGPDPMSNPESPDPTRYGAIPLFWGTIYIGAIIAMIVAIPLGLMSAIYLTQYANPTLRKWLKPALEILAGVPTVVYGYFAALTVAPAIRDAAVAIGISNASSESALAAGLVMGVMIIPFVSSMADDSIAAVPSAMRDGSLALGATKSETIKRVLVPAALPGIVGGVMLAISRAIGETMIVVMAAGAAANLSANPLEAMTTVTFQIVAMLTGEGSFDHPATLSAFALGLVLFIVTLGLNFVALRVVKRFREAYE</sequence>
<evidence type="ECO:0000256" key="4">
    <source>
        <dbReference type="ARBA" id="ARBA00023136"/>
    </source>
</evidence>
<evidence type="ECO:0000256" key="1">
    <source>
        <dbReference type="ARBA" id="ARBA00004651"/>
    </source>
</evidence>
<dbReference type="AlphaFoldDB" id="A0A562UWE4"/>
<dbReference type="Pfam" id="PF00528">
    <property type="entry name" value="BPD_transp_1"/>
    <property type="match status" value="1"/>
</dbReference>
<dbReference type="EMBL" id="VLLK01000001">
    <property type="protein sequence ID" value="TWJ09923.1"/>
    <property type="molecule type" value="Genomic_DNA"/>
</dbReference>